<keyword evidence="5" id="KW-1185">Reference proteome</keyword>
<feature type="compositionally biased region" description="Basic and acidic residues" evidence="2">
    <location>
        <begin position="289"/>
        <end position="300"/>
    </location>
</feature>
<keyword evidence="1" id="KW-0175">Coiled coil</keyword>
<feature type="compositionally biased region" description="Polar residues" evidence="2">
    <location>
        <begin position="56"/>
        <end position="71"/>
    </location>
</feature>
<evidence type="ECO:0000259" key="3">
    <source>
        <dbReference type="Pfam" id="PF21007"/>
    </source>
</evidence>
<dbReference type="GO" id="GO:0005814">
    <property type="term" value="C:centriole"/>
    <property type="evidence" value="ECO:0007669"/>
    <property type="project" value="TreeGrafter"/>
</dbReference>
<dbReference type="InterPro" id="IPR033561">
    <property type="entry name" value="FBF1"/>
</dbReference>
<evidence type="ECO:0000313" key="4">
    <source>
        <dbReference type="EMBL" id="GFG30678.1"/>
    </source>
</evidence>
<name>A0A6L2PJM6_COPFO</name>
<dbReference type="InParanoid" id="A0A6L2PJM6"/>
<feature type="compositionally biased region" description="Low complexity" evidence="2">
    <location>
        <begin position="180"/>
        <end position="192"/>
    </location>
</feature>
<feature type="region of interest" description="Disordered" evidence="2">
    <location>
        <begin position="904"/>
        <end position="927"/>
    </location>
</feature>
<feature type="coiled-coil region" evidence="1">
    <location>
        <begin position="969"/>
        <end position="1003"/>
    </location>
</feature>
<dbReference type="PANTHER" id="PTHR33689:SF1">
    <property type="entry name" value="FAS-BINDING FACTOR 1"/>
    <property type="match status" value="1"/>
</dbReference>
<evidence type="ECO:0000256" key="2">
    <source>
        <dbReference type="SAM" id="MobiDB-lite"/>
    </source>
</evidence>
<protein>
    <recommendedName>
        <fullName evidence="3">Fas-binding factor 1 C-terminal domain-containing protein</fullName>
    </recommendedName>
</protein>
<feature type="coiled-coil region" evidence="1">
    <location>
        <begin position="652"/>
        <end position="847"/>
    </location>
</feature>
<comment type="caution">
    <text evidence="4">The sequence shown here is derived from an EMBL/GenBank/DDBJ whole genome shotgun (WGS) entry which is preliminary data.</text>
</comment>
<organism evidence="4 5">
    <name type="scientific">Coptotermes formosanus</name>
    <name type="common">Formosan subterranean termite</name>
    <dbReference type="NCBI Taxonomy" id="36987"/>
    <lineage>
        <taxon>Eukaryota</taxon>
        <taxon>Metazoa</taxon>
        <taxon>Ecdysozoa</taxon>
        <taxon>Arthropoda</taxon>
        <taxon>Hexapoda</taxon>
        <taxon>Insecta</taxon>
        <taxon>Pterygota</taxon>
        <taxon>Neoptera</taxon>
        <taxon>Polyneoptera</taxon>
        <taxon>Dictyoptera</taxon>
        <taxon>Blattodea</taxon>
        <taxon>Blattoidea</taxon>
        <taxon>Termitoidae</taxon>
        <taxon>Rhinotermitidae</taxon>
        <taxon>Coptotermes</taxon>
    </lineage>
</organism>
<feature type="region of interest" description="Disordered" evidence="2">
    <location>
        <begin position="49"/>
        <end position="367"/>
    </location>
</feature>
<feature type="compositionally biased region" description="Low complexity" evidence="2">
    <location>
        <begin position="319"/>
        <end position="328"/>
    </location>
</feature>
<dbReference type="AlphaFoldDB" id="A0A6L2PJM6"/>
<evidence type="ECO:0000313" key="5">
    <source>
        <dbReference type="Proteomes" id="UP000502823"/>
    </source>
</evidence>
<dbReference type="GO" id="GO:0036064">
    <property type="term" value="C:ciliary basal body"/>
    <property type="evidence" value="ECO:0007669"/>
    <property type="project" value="TreeGrafter"/>
</dbReference>
<dbReference type="InterPro" id="IPR049390">
    <property type="entry name" value="FBF1_C"/>
</dbReference>
<dbReference type="EMBL" id="BLKM01000241">
    <property type="protein sequence ID" value="GFG30678.1"/>
    <property type="molecule type" value="Genomic_DNA"/>
</dbReference>
<feature type="compositionally biased region" description="Polar residues" evidence="2">
    <location>
        <begin position="301"/>
        <end position="318"/>
    </location>
</feature>
<dbReference type="Proteomes" id="UP000502823">
    <property type="component" value="Unassembled WGS sequence"/>
</dbReference>
<dbReference type="Pfam" id="PF21007">
    <property type="entry name" value="FBF1"/>
    <property type="match status" value="1"/>
</dbReference>
<reference evidence="5" key="1">
    <citation type="submission" date="2020-01" db="EMBL/GenBank/DDBJ databases">
        <title>Draft genome sequence of the Termite Coptotermes fromosanus.</title>
        <authorList>
            <person name="Itakura S."/>
            <person name="Yosikawa Y."/>
            <person name="Umezawa K."/>
        </authorList>
    </citation>
    <scope>NUCLEOTIDE SEQUENCE [LARGE SCALE GENOMIC DNA]</scope>
</reference>
<dbReference type="FunCoup" id="A0A6L2PJM6">
    <property type="interactions" value="6"/>
</dbReference>
<dbReference type="GO" id="GO:0090162">
    <property type="term" value="P:establishment of epithelial cell polarity"/>
    <property type="evidence" value="ECO:0007669"/>
    <property type="project" value="InterPro"/>
</dbReference>
<gene>
    <name evidence="4" type="ORF">Cfor_01446</name>
</gene>
<feature type="domain" description="Fas-binding factor 1 C-terminal" evidence="3">
    <location>
        <begin position="581"/>
        <end position="1014"/>
    </location>
</feature>
<evidence type="ECO:0000256" key="1">
    <source>
        <dbReference type="SAM" id="Coils"/>
    </source>
</evidence>
<feature type="region of interest" description="Disordered" evidence="2">
    <location>
        <begin position="1"/>
        <end position="23"/>
    </location>
</feature>
<sequence length="1074" mass="120300">MANFYGDLEGRVGSDDESQISDVDPSQLAKMVEDVDDLDAGLFGSSFSKKQEKSYSTKTTVKSALKSSSYEEGTERPHKSHVTFDSPHKSSVQKTDNKNSIKKNIDFGDFDADDPLGDLLSDEDEEHSNSKKKSDVSNSNVTESSRRQQLKSDPSESKNKPNKAKVIAELFGLEDEKKQSQQSQRDQDSSSSWLGLKDPMPAESKTPEVVTASHKTPEQGMYSSSTKKSPASRRAGRGDASDEDGGDLLAGMGFGREMRGNAGNQPKSKLDELLGKNTSISEDTPPRSMLDDLLGKEASSRDSISTHQPESGVSFGNYSPSVSVPGRRPSSRHKSGTATLPDPLGIFSPAPSPKKESHQPSSSTHKTADMLGVSNTQAPSANVCFYFQERRQQVADGSETHPDWLGGGRIVAPELPKIQSAPTLSMPKSTTVPAASLPLIQPVGNAVSGMGVLAVGSQIDQQAVAALHHQEVQLLTALNLKQHEERLSALHMRQQEMLQHQEQQLEELIRRQIQRQEQLDVHMKSQQERISSHIQLLLAQPVTNPTAVSPLVTQSPVLPSVAPAVGHKADESQVTVEQVKAEKLLLESTLESLKAKHLEELQLLEDSYRREISMLEGSSKRQEQRLRAENECLESDFQTRMTRMQEEQASLIEQHQLRLAAQQKEHVEELQQLRTLHHRDLEEAHKQHSDMLEHLKRAHSLESDALKEASSYKRSLQVALEQLGRNSQDLSGLRAELNSEHQSQLDTREAALQAQEAELRVTRGNLEKQRTASEEERKRLVGLISQLEQKLAEQRQNAEEERWNLRQEASRLDAATKALEKERERAMQQIERERQQLQAGNTSSLKESVLSEQQILSQQLQQEKLSLASEKSRLDTLARLHGAASPELSKLRAELEAGLKVAKEASQQAESEREQVRSQQHHLDEERRRLADFERDLTSRASELETLTQMAVATKEEGRQALEEARRIEKQRSEQAADIQRQLSELRNREKRLAQEKVFLAQERLALQNQRSRELCVHCRRPTTVMLSRPPTPPDLDRRFVDPKKIIMKLAAEDEASQLEQYSHHLSSHFSASK</sequence>
<feature type="compositionally biased region" description="Basic and acidic residues" evidence="2">
    <location>
        <begin position="95"/>
        <end position="106"/>
    </location>
</feature>
<feature type="compositionally biased region" description="Basic and acidic residues" evidence="2">
    <location>
        <begin position="910"/>
        <end position="927"/>
    </location>
</feature>
<dbReference type="GO" id="GO:0097539">
    <property type="term" value="C:ciliary transition fiber"/>
    <property type="evidence" value="ECO:0007669"/>
    <property type="project" value="InterPro"/>
</dbReference>
<accession>A0A6L2PJM6</accession>
<dbReference type="OrthoDB" id="8195456at2759"/>
<dbReference type="PANTHER" id="PTHR33689">
    <property type="entry name" value="FAS-BINDING FACTOR 1"/>
    <property type="match status" value="1"/>
</dbReference>
<feature type="coiled-coil region" evidence="1">
    <location>
        <begin position="491"/>
        <end position="518"/>
    </location>
</feature>
<proteinExistence type="predicted"/>
<feature type="compositionally biased region" description="Acidic residues" evidence="2">
    <location>
        <begin position="108"/>
        <end position="126"/>
    </location>
</feature>
<dbReference type="GO" id="GO:0060271">
    <property type="term" value="P:cilium assembly"/>
    <property type="evidence" value="ECO:0007669"/>
    <property type="project" value="InterPro"/>
</dbReference>